<dbReference type="PANTHER" id="PTHR42685">
    <property type="entry name" value="GERANYLGERANYL DIPHOSPHATE REDUCTASE"/>
    <property type="match status" value="1"/>
</dbReference>
<dbReference type="EMBL" id="CP000867">
    <property type="protein sequence ID" value="ABX02260.1"/>
    <property type="molecule type" value="Genomic_DNA"/>
</dbReference>
<dbReference type="STRING" id="444158.MmarC6_1447"/>
<name>A9AA87_METM6</name>
<dbReference type="PRINTS" id="PR00420">
    <property type="entry name" value="RNGMNOXGNASE"/>
</dbReference>
<dbReference type="Gene3D" id="3.50.50.60">
    <property type="entry name" value="FAD/NAD(P)-binding domain"/>
    <property type="match status" value="1"/>
</dbReference>
<dbReference type="GO" id="GO:0071949">
    <property type="term" value="F:FAD binding"/>
    <property type="evidence" value="ECO:0007669"/>
    <property type="project" value="InterPro"/>
</dbReference>
<reference evidence="2" key="1">
    <citation type="submission" date="2007-10" db="EMBL/GenBank/DDBJ databases">
        <title>Complete sequence of Methanococcus maripaludis C6.</title>
        <authorList>
            <consortium name="US DOE Joint Genome Institute"/>
            <person name="Copeland A."/>
            <person name="Lucas S."/>
            <person name="Lapidus A."/>
            <person name="Barry K."/>
            <person name="Glavina del Rio T."/>
            <person name="Dalin E."/>
            <person name="Tice H."/>
            <person name="Pitluck S."/>
            <person name="Clum A."/>
            <person name="Schmutz J."/>
            <person name="Larimer F."/>
            <person name="Land M."/>
            <person name="Hauser L."/>
            <person name="Kyrpides N."/>
            <person name="Mikhailova N."/>
            <person name="Sieprawska-Lupa M."/>
            <person name="Whitman W.B."/>
            <person name="Richardson P."/>
        </authorList>
    </citation>
    <scope>NUCLEOTIDE SEQUENCE [LARGE SCALE GENOMIC DNA]</scope>
    <source>
        <strain evidence="2">C6</strain>
    </source>
</reference>
<dbReference type="Gene3D" id="3.30.9.10">
    <property type="entry name" value="D-Amino Acid Oxidase, subunit A, domain 2"/>
    <property type="match status" value="1"/>
</dbReference>
<dbReference type="PANTHER" id="PTHR42685:SF18">
    <property type="entry name" value="DIGERANYLGERANYLGLYCEROPHOSPHOLIPID REDUCTASE"/>
    <property type="match status" value="1"/>
</dbReference>
<dbReference type="OrthoDB" id="46008at2157"/>
<accession>A9AA87</accession>
<sequence>MDFEKYDVVIVGGGPSGFITGENIKNKKVLVLEEHQEIGVPLQCAGLLSKKCIKELGNPKGSVNKVRGAHIYSKNSSITVGNEEIRAEVFERKIMDKDIATRASKNVDVLLKSYGKIKNSNNSKNQDKNKHKLEIRHMDETFEVSPKIIIGADGIRSTIGRSLNMIDKKREIISGVQIEFVNAEIDDDFVHVIYDKRYSEKFFTWVIPLGNDRVRVGMCDSNNSYKKLMDFLENNKIAKEILKNATPVEFICGAIPIGYSKTVNNNVMLVGDSAGQVKPLSGGGLYYGAKCGKICADTINQYFEGNYDVEFLKSYEKNWKSEIASEIDKNLKIRKILNMLNNDKMDRIFDFINKNNLVEFINEKGDMDNPSTVVKPILDRVLFGKIEKINRK</sequence>
<dbReference type="InterPro" id="IPR036188">
    <property type="entry name" value="FAD/NAD-bd_sf"/>
</dbReference>
<dbReference type="InterPro" id="IPR002938">
    <property type="entry name" value="FAD-bd"/>
</dbReference>
<dbReference type="PhylomeDB" id="A9AA87"/>
<dbReference type="KEGG" id="mmx:MmarC6_1447"/>
<dbReference type="HOGENOM" id="CLU_024648_0_1_2"/>
<dbReference type="InterPro" id="IPR011777">
    <property type="entry name" value="Geranylgeranyl_Rdtase_fam"/>
</dbReference>
<dbReference type="eggNOG" id="arCOG00570">
    <property type="taxonomic scope" value="Archaea"/>
</dbReference>
<proteinExistence type="predicted"/>
<dbReference type="AlphaFoldDB" id="A9AA87"/>
<dbReference type="NCBIfam" id="TIGR02032">
    <property type="entry name" value="GG-red-SF"/>
    <property type="match status" value="1"/>
</dbReference>
<dbReference type="GO" id="GO:0016628">
    <property type="term" value="F:oxidoreductase activity, acting on the CH-CH group of donors, NAD or NADP as acceptor"/>
    <property type="evidence" value="ECO:0007669"/>
    <property type="project" value="InterPro"/>
</dbReference>
<dbReference type="Pfam" id="PF01494">
    <property type="entry name" value="FAD_binding_3"/>
    <property type="match status" value="1"/>
</dbReference>
<gene>
    <name evidence="2" type="ordered locus">MmarC6_1447</name>
</gene>
<evidence type="ECO:0000259" key="1">
    <source>
        <dbReference type="Pfam" id="PF01494"/>
    </source>
</evidence>
<dbReference type="SUPFAM" id="SSF51905">
    <property type="entry name" value="FAD/NAD(P)-binding domain"/>
    <property type="match status" value="1"/>
</dbReference>
<dbReference type="InterPro" id="IPR050407">
    <property type="entry name" value="Geranylgeranyl_reductase"/>
</dbReference>
<organism evidence="2">
    <name type="scientific">Methanococcus maripaludis (strain C6 / ATCC BAA-1332)</name>
    <dbReference type="NCBI Taxonomy" id="444158"/>
    <lineage>
        <taxon>Archaea</taxon>
        <taxon>Methanobacteriati</taxon>
        <taxon>Methanobacteriota</taxon>
        <taxon>Methanomada group</taxon>
        <taxon>Methanococci</taxon>
        <taxon>Methanococcales</taxon>
        <taxon>Methanococcaceae</taxon>
        <taxon>Methanococcus</taxon>
    </lineage>
</organism>
<feature type="domain" description="FAD-binding" evidence="1">
    <location>
        <begin position="5"/>
        <end position="317"/>
    </location>
</feature>
<evidence type="ECO:0000313" key="2">
    <source>
        <dbReference type="EMBL" id="ABX02260.1"/>
    </source>
</evidence>
<protein>
    <submittedName>
        <fullName evidence="2">Geranylgeranyl reductase</fullName>
    </submittedName>
</protein>